<gene>
    <name evidence="2" type="ORF">AVEN_173424_1</name>
</gene>
<proteinExistence type="predicted"/>
<protein>
    <submittedName>
        <fullName evidence="2">Uncharacterized protein</fullName>
    </submittedName>
</protein>
<evidence type="ECO:0000313" key="3">
    <source>
        <dbReference type="Proteomes" id="UP000499080"/>
    </source>
</evidence>
<organism evidence="2 3">
    <name type="scientific">Araneus ventricosus</name>
    <name type="common">Orbweaver spider</name>
    <name type="synonym">Epeira ventricosa</name>
    <dbReference type="NCBI Taxonomy" id="182803"/>
    <lineage>
        <taxon>Eukaryota</taxon>
        <taxon>Metazoa</taxon>
        <taxon>Ecdysozoa</taxon>
        <taxon>Arthropoda</taxon>
        <taxon>Chelicerata</taxon>
        <taxon>Arachnida</taxon>
        <taxon>Araneae</taxon>
        <taxon>Araneomorphae</taxon>
        <taxon>Entelegynae</taxon>
        <taxon>Araneoidea</taxon>
        <taxon>Araneidae</taxon>
        <taxon>Araneus</taxon>
    </lineage>
</organism>
<evidence type="ECO:0000313" key="2">
    <source>
        <dbReference type="EMBL" id="GBN88986.1"/>
    </source>
</evidence>
<sequence length="79" mass="9207">MKDRPPRQHSQELRPPHHNSHYEQLMRRPPPAPVLPRYDLSSEMGPKSHTTIIVPIREARTCLPIRQLFIRELAVPPMG</sequence>
<reference evidence="2 3" key="1">
    <citation type="journal article" date="2019" name="Sci. Rep.">
        <title>Orb-weaving spider Araneus ventricosus genome elucidates the spidroin gene catalogue.</title>
        <authorList>
            <person name="Kono N."/>
            <person name="Nakamura H."/>
            <person name="Ohtoshi R."/>
            <person name="Moran D.A.P."/>
            <person name="Shinohara A."/>
            <person name="Yoshida Y."/>
            <person name="Fujiwara M."/>
            <person name="Mori M."/>
            <person name="Tomita M."/>
            <person name="Arakawa K."/>
        </authorList>
    </citation>
    <scope>NUCLEOTIDE SEQUENCE [LARGE SCALE GENOMIC DNA]</scope>
</reference>
<evidence type="ECO:0000256" key="1">
    <source>
        <dbReference type="SAM" id="MobiDB-lite"/>
    </source>
</evidence>
<feature type="compositionally biased region" description="Basic and acidic residues" evidence="1">
    <location>
        <begin position="1"/>
        <end position="26"/>
    </location>
</feature>
<name>A0A4Y2SN46_ARAVE</name>
<dbReference type="EMBL" id="BGPR01022563">
    <property type="protein sequence ID" value="GBN88986.1"/>
    <property type="molecule type" value="Genomic_DNA"/>
</dbReference>
<dbReference type="Proteomes" id="UP000499080">
    <property type="component" value="Unassembled WGS sequence"/>
</dbReference>
<keyword evidence="3" id="KW-1185">Reference proteome</keyword>
<accession>A0A4Y2SN46</accession>
<feature type="region of interest" description="Disordered" evidence="1">
    <location>
        <begin position="1"/>
        <end position="46"/>
    </location>
</feature>
<comment type="caution">
    <text evidence="2">The sequence shown here is derived from an EMBL/GenBank/DDBJ whole genome shotgun (WGS) entry which is preliminary data.</text>
</comment>
<dbReference type="AlphaFoldDB" id="A0A4Y2SN46"/>